<dbReference type="CDD" id="cd00009">
    <property type="entry name" value="AAA"/>
    <property type="match status" value="1"/>
</dbReference>
<dbReference type="InterPro" id="IPR027417">
    <property type="entry name" value="P-loop_NTPase"/>
</dbReference>
<evidence type="ECO:0000256" key="7">
    <source>
        <dbReference type="ARBA" id="ARBA00022741"/>
    </source>
</evidence>
<keyword evidence="6" id="KW-0479">Metal-binding</keyword>
<reference evidence="14 15" key="1">
    <citation type="journal article" date="2009" name="J. Bacteriol.">
        <title>Complete genome sequence of the extremophilic Bacillus cereus strain Q1 with industrial applications.</title>
        <authorList>
            <person name="Xiong Z."/>
            <person name="Jiang Y."/>
            <person name="Qi D."/>
            <person name="Lu H."/>
            <person name="Yang F."/>
            <person name="Yang J."/>
            <person name="Chen L."/>
            <person name="Sun L."/>
            <person name="Xu X."/>
            <person name="Xue Y."/>
            <person name="Zhu Y."/>
            <person name="Jin Q."/>
        </authorList>
    </citation>
    <scope>NUCLEOTIDE SEQUENCE [LARGE SCALE GENOMIC DNA]</scope>
    <source>
        <strain evidence="14 15">Q1</strain>
    </source>
</reference>
<dbReference type="KEGG" id="bcq:BCQ_0025"/>
<comment type="catalytic activity">
    <reaction evidence="11">
        <text>DNA(n) + a 2'-deoxyribonucleoside 5'-triphosphate = DNA(n+1) + diphosphate</text>
        <dbReference type="Rhea" id="RHEA:22508"/>
        <dbReference type="Rhea" id="RHEA-COMP:17339"/>
        <dbReference type="Rhea" id="RHEA-COMP:17340"/>
        <dbReference type="ChEBI" id="CHEBI:33019"/>
        <dbReference type="ChEBI" id="CHEBI:61560"/>
        <dbReference type="ChEBI" id="CHEBI:173112"/>
        <dbReference type="EC" id="2.7.7.7"/>
    </reaction>
</comment>
<dbReference type="FunFam" id="3.40.50.300:FF:000014">
    <property type="entry name" value="DNA polymerase III subunit gamma/tau"/>
    <property type="match status" value="1"/>
</dbReference>
<dbReference type="SMART" id="SM00382">
    <property type="entry name" value="AAA"/>
    <property type="match status" value="1"/>
</dbReference>
<dbReference type="PANTHER" id="PTHR11669:SF0">
    <property type="entry name" value="PROTEIN STICHEL-LIKE 2"/>
    <property type="match status" value="1"/>
</dbReference>
<keyword evidence="7" id="KW-0547">Nucleotide-binding</keyword>
<dbReference type="HOGENOM" id="CLU_006229_0_3_9"/>
<dbReference type="Proteomes" id="UP000000441">
    <property type="component" value="Chromosome"/>
</dbReference>
<dbReference type="Pfam" id="PF13177">
    <property type="entry name" value="DNA_pol3_delta2"/>
    <property type="match status" value="1"/>
</dbReference>
<dbReference type="EMBL" id="CP000227">
    <property type="protein sequence ID" value="ACM10548.1"/>
    <property type="molecule type" value="Genomic_DNA"/>
</dbReference>
<dbReference type="Pfam" id="PF12169">
    <property type="entry name" value="DNA_pol3_gamma3"/>
    <property type="match status" value="1"/>
</dbReference>
<evidence type="ECO:0000256" key="11">
    <source>
        <dbReference type="ARBA" id="ARBA00049244"/>
    </source>
</evidence>
<keyword evidence="3" id="KW-0808">Transferase</keyword>
<dbReference type="GO" id="GO:0046872">
    <property type="term" value="F:metal ion binding"/>
    <property type="evidence" value="ECO:0007669"/>
    <property type="project" value="UniProtKB-KW"/>
</dbReference>
<comment type="similarity">
    <text evidence="1">Belongs to the DnaX/STICHEL family.</text>
</comment>
<keyword evidence="10" id="KW-0239">DNA-directed DNA polymerase</keyword>
<evidence type="ECO:0000256" key="3">
    <source>
        <dbReference type="ARBA" id="ARBA00022679"/>
    </source>
</evidence>
<dbReference type="NCBIfam" id="NF004046">
    <property type="entry name" value="PRK05563.1"/>
    <property type="match status" value="1"/>
</dbReference>
<evidence type="ECO:0000259" key="13">
    <source>
        <dbReference type="SMART" id="SM00382"/>
    </source>
</evidence>
<dbReference type="GO" id="GO:0009360">
    <property type="term" value="C:DNA polymerase III complex"/>
    <property type="evidence" value="ECO:0007669"/>
    <property type="project" value="InterPro"/>
</dbReference>
<dbReference type="FunFam" id="1.20.272.10:FF:000003">
    <property type="entry name" value="DNA polymerase III subunit gamma/tau"/>
    <property type="match status" value="1"/>
</dbReference>
<feature type="coiled-coil region" evidence="12">
    <location>
        <begin position="364"/>
        <end position="391"/>
    </location>
</feature>
<accession>B9IYI6</accession>
<dbReference type="SUPFAM" id="SSF48019">
    <property type="entry name" value="post-AAA+ oligomerization domain-like"/>
    <property type="match status" value="1"/>
</dbReference>
<dbReference type="InterPro" id="IPR045085">
    <property type="entry name" value="HLD_clamp_pol_III_gamma_tau"/>
</dbReference>
<sequence length="504" mass="57410">MSYQALYRTWRPQKFEDVVGQKHVTKTLQNALLQEKVSHAYLFSGPRGTGKTTIAKVFAKAINCEHAPVAEPCNECPSCLGITQGSISDVLEIDAASNNGVDEIRDIRDKVKYAPSAVEYKVYIIDEVHMLSMGAFNALLKTLEEPPGHVIFILATTEPHKIPPTIISRCQRFEFRKISVNDIVERLSTVVNNEGTQVEDEALQIVARAAEGGMRDALSLIDQAISYSDETVTTEDVLAVTGSVSQQYLGNLVECIRENDVSRALRIIDEMMGKGKDPVRFMEDFIYYYRDMLLYQTSPQLEHMLERVMVDEQFRMLSEEMQPEVIYEIIHTLSKGQQEMKWTNHPRIFLEVVMVQLCQQFMMQANGADRLQAIMNRMQQLEKELEQVKKNGVPVGVPQEVRETRAAPKPVRTGSMKIPVGRVNEVLKQAKRQDLEQLKAVWGELLGRLKSYNKVAFAVLLENSEPVAASDDTYVLAFQYEIHCKMQAKIERLWIQWNKLYLNC</sequence>
<dbReference type="SUPFAM" id="SSF52540">
    <property type="entry name" value="P-loop containing nucleoside triphosphate hydrolases"/>
    <property type="match status" value="1"/>
</dbReference>
<evidence type="ECO:0000256" key="1">
    <source>
        <dbReference type="ARBA" id="ARBA00006360"/>
    </source>
</evidence>
<organism evidence="14 15">
    <name type="scientific">Bacillus cereus (strain Q1)</name>
    <dbReference type="NCBI Taxonomy" id="361100"/>
    <lineage>
        <taxon>Bacteria</taxon>
        <taxon>Bacillati</taxon>
        <taxon>Bacillota</taxon>
        <taxon>Bacilli</taxon>
        <taxon>Bacillales</taxon>
        <taxon>Bacillaceae</taxon>
        <taxon>Bacillus</taxon>
        <taxon>Bacillus cereus group</taxon>
    </lineage>
</organism>
<keyword evidence="12" id="KW-0175">Coiled coil</keyword>
<dbReference type="GO" id="GO:0003677">
    <property type="term" value="F:DNA binding"/>
    <property type="evidence" value="ECO:0007669"/>
    <property type="project" value="InterPro"/>
</dbReference>
<dbReference type="CDD" id="cd18137">
    <property type="entry name" value="HLD_clamp_pol_III_gamma_tau"/>
    <property type="match status" value="1"/>
</dbReference>
<name>B9IYI6_BACCQ</name>
<keyword evidence="8" id="KW-0862">Zinc</keyword>
<evidence type="ECO:0000313" key="14">
    <source>
        <dbReference type="EMBL" id="ACM10548.1"/>
    </source>
</evidence>
<dbReference type="InterPro" id="IPR008921">
    <property type="entry name" value="DNA_pol3_clamp-load_cplx_C"/>
</dbReference>
<dbReference type="GO" id="GO:0006261">
    <property type="term" value="P:DNA-templated DNA replication"/>
    <property type="evidence" value="ECO:0007669"/>
    <property type="project" value="TreeGrafter"/>
</dbReference>
<dbReference type="InterPro" id="IPR001270">
    <property type="entry name" value="ClpA/B"/>
</dbReference>
<dbReference type="GO" id="GO:0003887">
    <property type="term" value="F:DNA-directed DNA polymerase activity"/>
    <property type="evidence" value="ECO:0007669"/>
    <property type="project" value="UniProtKB-KW"/>
</dbReference>
<evidence type="ECO:0000256" key="5">
    <source>
        <dbReference type="ARBA" id="ARBA00022705"/>
    </source>
</evidence>
<proteinExistence type="inferred from homology"/>
<dbReference type="Pfam" id="PF22608">
    <property type="entry name" value="DNAX_ATPase_lid"/>
    <property type="match status" value="1"/>
</dbReference>
<keyword evidence="9" id="KW-0067">ATP-binding</keyword>
<dbReference type="Gene3D" id="3.40.50.300">
    <property type="entry name" value="P-loop containing nucleotide triphosphate hydrolases"/>
    <property type="match status" value="1"/>
</dbReference>
<keyword evidence="4" id="KW-0548">Nucleotidyltransferase</keyword>
<dbReference type="PANTHER" id="PTHR11669">
    <property type="entry name" value="REPLICATION FACTOR C / DNA POLYMERASE III GAMMA-TAU SUBUNIT"/>
    <property type="match status" value="1"/>
</dbReference>
<keyword evidence="5" id="KW-0235">DNA replication</keyword>
<dbReference type="NCBIfam" id="TIGR02397">
    <property type="entry name" value="dnaX_nterm"/>
    <property type="match status" value="1"/>
</dbReference>
<dbReference type="FunFam" id="1.10.8.60:FF:000013">
    <property type="entry name" value="DNA polymerase III subunit gamma/tau"/>
    <property type="match status" value="1"/>
</dbReference>
<evidence type="ECO:0000256" key="8">
    <source>
        <dbReference type="ARBA" id="ARBA00022833"/>
    </source>
</evidence>
<evidence type="ECO:0000256" key="2">
    <source>
        <dbReference type="ARBA" id="ARBA00012417"/>
    </source>
</evidence>
<dbReference type="AlphaFoldDB" id="B9IYI6"/>
<feature type="domain" description="AAA+ ATPase" evidence="13">
    <location>
        <begin position="37"/>
        <end position="185"/>
    </location>
</feature>
<dbReference type="InterPro" id="IPR012763">
    <property type="entry name" value="DNA_pol_III_sug/sutau_N"/>
</dbReference>
<dbReference type="InterPro" id="IPR050238">
    <property type="entry name" value="DNA_Rep/Repair_Clamp_Loader"/>
</dbReference>
<dbReference type="Gene3D" id="1.20.272.10">
    <property type="match status" value="1"/>
</dbReference>
<evidence type="ECO:0000256" key="10">
    <source>
        <dbReference type="ARBA" id="ARBA00022932"/>
    </source>
</evidence>
<evidence type="ECO:0000256" key="12">
    <source>
        <dbReference type="SAM" id="Coils"/>
    </source>
</evidence>
<dbReference type="EC" id="2.7.7.7" evidence="2"/>
<gene>
    <name evidence="14" type="primary">dnaX</name>
    <name evidence="14" type="ordered locus">BCQ_0025</name>
</gene>
<dbReference type="PRINTS" id="PR00300">
    <property type="entry name" value="CLPPROTEASEA"/>
</dbReference>
<protein>
    <recommendedName>
        <fullName evidence="2">DNA-directed DNA polymerase</fullName>
        <ecNumber evidence="2">2.7.7.7</ecNumber>
    </recommendedName>
</protein>
<dbReference type="InterPro" id="IPR003593">
    <property type="entry name" value="AAA+_ATPase"/>
</dbReference>
<evidence type="ECO:0000256" key="9">
    <source>
        <dbReference type="ARBA" id="ARBA00022840"/>
    </source>
</evidence>
<dbReference type="Gene3D" id="1.10.8.60">
    <property type="match status" value="1"/>
</dbReference>
<evidence type="ECO:0000256" key="6">
    <source>
        <dbReference type="ARBA" id="ARBA00022723"/>
    </source>
</evidence>
<evidence type="ECO:0000256" key="4">
    <source>
        <dbReference type="ARBA" id="ARBA00022695"/>
    </source>
</evidence>
<dbReference type="GO" id="GO:0005524">
    <property type="term" value="F:ATP binding"/>
    <property type="evidence" value="ECO:0007669"/>
    <property type="project" value="UniProtKB-KW"/>
</dbReference>
<dbReference type="InterPro" id="IPR022754">
    <property type="entry name" value="DNA_pol_III_gamma-3"/>
</dbReference>
<evidence type="ECO:0000313" key="15">
    <source>
        <dbReference type="Proteomes" id="UP000000441"/>
    </source>
</evidence>